<dbReference type="AlphaFoldDB" id="A0AAV1AZH4"/>
<feature type="region of interest" description="Disordered" evidence="1">
    <location>
        <begin position="1"/>
        <end position="51"/>
    </location>
</feature>
<protein>
    <submittedName>
        <fullName evidence="2">Uncharacterized protein</fullName>
    </submittedName>
</protein>
<feature type="compositionally biased region" description="Low complexity" evidence="1">
    <location>
        <begin position="19"/>
        <end position="28"/>
    </location>
</feature>
<feature type="compositionally biased region" description="Polar residues" evidence="1">
    <location>
        <begin position="32"/>
        <end position="51"/>
    </location>
</feature>
<dbReference type="Proteomes" id="UP001157006">
    <property type="component" value="Chromosome 5"/>
</dbReference>
<name>A0AAV1AZH4_VICFA</name>
<reference evidence="2 3" key="1">
    <citation type="submission" date="2023-01" db="EMBL/GenBank/DDBJ databases">
        <authorList>
            <person name="Kreplak J."/>
        </authorList>
    </citation>
    <scope>NUCLEOTIDE SEQUENCE [LARGE SCALE GENOMIC DNA]</scope>
</reference>
<dbReference type="EMBL" id="OX451740">
    <property type="protein sequence ID" value="CAI8615730.1"/>
    <property type="molecule type" value="Genomic_DNA"/>
</dbReference>
<gene>
    <name evidence="2" type="ORF">VFH_V192960</name>
</gene>
<evidence type="ECO:0000313" key="2">
    <source>
        <dbReference type="EMBL" id="CAI8615730.1"/>
    </source>
</evidence>
<evidence type="ECO:0000313" key="3">
    <source>
        <dbReference type="Proteomes" id="UP001157006"/>
    </source>
</evidence>
<keyword evidence="3" id="KW-1185">Reference proteome</keyword>
<organism evidence="2 3">
    <name type="scientific">Vicia faba</name>
    <name type="common">Broad bean</name>
    <name type="synonym">Faba vulgaris</name>
    <dbReference type="NCBI Taxonomy" id="3906"/>
    <lineage>
        <taxon>Eukaryota</taxon>
        <taxon>Viridiplantae</taxon>
        <taxon>Streptophyta</taxon>
        <taxon>Embryophyta</taxon>
        <taxon>Tracheophyta</taxon>
        <taxon>Spermatophyta</taxon>
        <taxon>Magnoliopsida</taxon>
        <taxon>eudicotyledons</taxon>
        <taxon>Gunneridae</taxon>
        <taxon>Pentapetalae</taxon>
        <taxon>rosids</taxon>
        <taxon>fabids</taxon>
        <taxon>Fabales</taxon>
        <taxon>Fabaceae</taxon>
        <taxon>Papilionoideae</taxon>
        <taxon>50 kb inversion clade</taxon>
        <taxon>NPAAA clade</taxon>
        <taxon>Hologalegina</taxon>
        <taxon>IRL clade</taxon>
        <taxon>Fabeae</taxon>
        <taxon>Vicia</taxon>
    </lineage>
</organism>
<accession>A0AAV1AZH4</accession>
<sequence length="163" mass="18076">MPATGKILGLKGGDDPSPRKISSSSLSPNGAEPSTSSAVVDPQPSSSITTTTRFNPQLRHDIFVRFFITLCSLNGTICTSTSSPIQLQRRGFVSARDRSTNFGFRISFARTSFTLCQQDQWRKHRKQRKSDLPFRDARTTTLMEESETTQVRLRSSSSLISVS</sequence>
<evidence type="ECO:0000256" key="1">
    <source>
        <dbReference type="SAM" id="MobiDB-lite"/>
    </source>
</evidence>
<proteinExistence type="predicted"/>